<dbReference type="PROSITE" id="PS50056">
    <property type="entry name" value="TYR_PHOSPHATASE_2"/>
    <property type="match status" value="1"/>
</dbReference>
<accession>A0AAD7WFV2</accession>
<dbReference type="Gene3D" id="3.90.190.10">
    <property type="entry name" value="Protein tyrosine phosphatase superfamily"/>
    <property type="match status" value="1"/>
</dbReference>
<dbReference type="PANTHER" id="PTHR45983:SF4">
    <property type="entry name" value="TYROSINE-PROTEIN PHOSPHATASE NON-RECEPTOR TYPE 18"/>
    <property type="match status" value="1"/>
</dbReference>
<evidence type="ECO:0000256" key="4">
    <source>
        <dbReference type="ARBA" id="ARBA00034734"/>
    </source>
</evidence>
<evidence type="ECO:0000259" key="6">
    <source>
        <dbReference type="PROSITE" id="PS50055"/>
    </source>
</evidence>
<dbReference type="InterPro" id="IPR000242">
    <property type="entry name" value="PTP_cat"/>
</dbReference>
<keyword evidence="9" id="KW-1185">Reference proteome</keyword>
<dbReference type="InterPro" id="IPR047170">
    <property type="entry name" value="PTN12/18/22"/>
</dbReference>
<evidence type="ECO:0000256" key="1">
    <source>
        <dbReference type="ARBA" id="ARBA00013064"/>
    </source>
</evidence>
<dbReference type="GO" id="GO:0005737">
    <property type="term" value="C:cytoplasm"/>
    <property type="evidence" value="ECO:0007669"/>
    <property type="project" value="TreeGrafter"/>
</dbReference>
<evidence type="ECO:0000256" key="2">
    <source>
        <dbReference type="ARBA" id="ARBA00022801"/>
    </source>
</evidence>
<sequence>MMDMVRKAQRMDTAPILIHCSAGCGRTGVICAVDYVHDLLLGQRIGEDFSIMEIVTAIRKQRPSAVQTKEQYDFVYHTVAQMFQKSLLTSNYQNLTETRLPPRDDAESVNRGQQQTTPKRANNLKPKSKPALLPKRSNPLEQKMNDTYAVVNKPKQRPTTASPSTATANHYDNMEVGTLRCPPDSLYSAVKPKSHCGGIQRAMPTYDRALPANHRGAEASIHADQGDYEPVQGFNTPSRNAKPADTCLNRKHSEGFSSTDDDYEYISNPLKETASYCSPGNMGFNCRIKKPKGPRDPPAEWGRAER</sequence>
<comment type="similarity">
    <text evidence="4">Belongs to the protein-tyrosine phosphatase family. Non-receptor class 4 subfamily.</text>
</comment>
<dbReference type="SUPFAM" id="SSF52799">
    <property type="entry name" value="(Phosphotyrosine protein) phosphatases II"/>
    <property type="match status" value="1"/>
</dbReference>
<dbReference type="PANTHER" id="PTHR45983">
    <property type="entry name" value="TYROSINE PHOSPHATSE N18, PUTATIVE-RELATED"/>
    <property type="match status" value="1"/>
</dbReference>
<feature type="compositionally biased region" description="Basic and acidic residues" evidence="5">
    <location>
        <begin position="293"/>
        <end position="306"/>
    </location>
</feature>
<organism evidence="8 9">
    <name type="scientific">Aldrovandia affinis</name>
    <dbReference type="NCBI Taxonomy" id="143900"/>
    <lineage>
        <taxon>Eukaryota</taxon>
        <taxon>Metazoa</taxon>
        <taxon>Chordata</taxon>
        <taxon>Craniata</taxon>
        <taxon>Vertebrata</taxon>
        <taxon>Euteleostomi</taxon>
        <taxon>Actinopterygii</taxon>
        <taxon>Neopterygii</taxon>
        <taxon>Teleostei</taxon>
        <taxon>Notacanthiformes</taxon>
        <taxon>Halosauridae</taxon>
        <taxon>Aldrovandia</taxon>
    </lineage>
</organism>
<dbReference type="EC" id="3.1.3.48" evidence="1"/>
<evidence type="ECO:0000313" key="8">
    <source>
        <dbReference type="EMBL" id="KAJ8395085.1"/>
    </source>
</evidence>
<feature type="compositionally biased region" description="Polar residues" evidence="5">
    <location>
        <begin position="110"/>
        <end position="120"/>
    </location>
</feature>
<feature type="region of interest" description="Disordered" evidence="5">
    <location>
        <begin position="98"/>
        <end position="142"/>
    </location>
</feature>
<name>A0AAD7WFV2_9TELE</name>
<feature type="domain" description="Tyrosine specific protein phosphatases" evidence="7">
    <location>
        <begin position="1"/>
        <end position="73"/>
    </location>
</feature>
<gene>
    <name evidence="8" type="ORF">AAFF_G00035410</name>
</gene>
<evidence type="ECO:0000313" key="9">
    <source>
        <dbReference type="Proteomes" id="UP001221898"/>
    </source>
</evidence>
<feature type="domain" description="Tyrosine-protein phosphatase" evidence="6">
    <location>
        <begin position="1"/>
        <end position="82"/>
    </location>
</feature>
<evidence type="ECO:0000256" key="5">
    <source>
        <dbReference type="SAM" id="MobiDB-lite"/>
    </source>
</evidence>
<dbReference type="InterPro" id="IPR016130">
    <property type="entry name" value="Tyr_Pase_AS"/>
</dbReference>
<dbReference type="GO" id="GO:0004726">
    <property type="term" value="F:non-membrane spanning protein tyrosine phosphatase activity"/>
    <property type="evidence" value="ECO:0007669"/>
    <property type="project" value="InterPro"/>
</dbReference>
<comment type="caution">
    <text evidence="8">The sequence shown here is derived from an EMBL/GenBank/DDBJ whole genome shotgun (WGS) entry which is preliminary data.</text>
</comment>
<dbReference type="GO" id="GO:0005634">
    <property type="term" value="C:nucleus"/>
    <property type="evidence" value="ECO:0007669"/>
    <property type="project" value="TreeGrafter"/>
</dbReference>
<dbReference type="PRINTS" id="PR00700">
    <property type="entry name" value="PRTYPHPHTASE"/>
</dbReference>
<dbReference type="InterPro" id="IPR029021">
    <property type="entry name" value="Prot-tyrosine_phosphatase-like"/>
</dbReference>
<proteinExistence type="inferred from homology"/>
<keyword evidence="2" id="KW-0378">Hydrolase</keyword>
<dbReference type="EMBL" id="JAINUG010000119">
    <property type="protein sequence ID" value="KAJ8395085.1"/>
    <property type="molecule type" value="Genomic_DNA"/>
</dbReference>
<dbReference type="InterPro" id="IPR003595">
    <property type="entry name" value="Tyr_Pase_cat"/>
</dbReference>
<evidence type="ECO:0000256" key="3">
    <source>
        <dbReference type="ARBA" id="ARBA00022912"/>
    </source>
</evidence>
<keyword evidence="3" id="KW-0904">Protein phosphatase</keyword>
<dbReference type="InterPro" id="IPR000387">
    <property type="entry name" value="Tyr_Pase_dom"/>
</dbReference>
<reference evidence="8" key="1">
    <citation type="journal article" date="2023" name="Science">
        <title>Genome structures resolve the early diversification of teleost fishes.</title>
        <authorList>
            <person name="Parey E."/>
            <person name="Louis A."/>
            <person name="Montfort J."/>
            <person name="Bouchez O."/>
            <person name="Roques C."/>
            <person name="Iampietro C."/>
            <person name="Lluch J."/>
            <person name="Castinel A."/>
            <person name="Donnadieu C."/>
            <person name="Desvignes T."/>
            <person name="Floi Bucao C."/>
            <person name="Jouanno E."/>
            <person name="Wen M."/>
            <person name="Mejri S."/>
            <person name="Dirks R."/>
            <person name="Jansen H."/>
            <person name="Henkel C."/>
            <person name="Chen W.J."/>
            <person name="Zahm M."/>
            <person name="Cabau C."/>
            <person name="Klopp C."/>
            <person name="Thompson A.W."/>
            <person name="Robinson-Rechavi M."/>
            <person name="Braasch I."/>
            <person name="Lecointre G."/>
            <person name="Bobe J."/>
            <person name="Postlethwait J.H."/>
            <person name="Berthelot C."/>
            <person name="Roest Crollius H."/>
            <person name="Guiguen Y."/>
        </authorList>
    </citation>
    <scope>NUCLEOTIDE SEQUENCE</scope>
    <source>
        <strain evidence="8">NC1722</strain>
    </source>
</reference>
<dbReference type="Pfam" id="PF00102">
    <property type="entry name" value="Y_phosphatase"/>
    <property type="match status" value="1"/>
</dbReference>
<feature type="region of interest" description="Disordered" evidence="5">
    <location>
        <begin position="287"/>
        <end position="306"/>
    </location>
</feature>
<dbReference type="Proteomes" id="UP001221898">
    <property type="component" value="Unassembled WGS sequence"/>
</dbReference>
<dbReference type="AlphaFoldDB" id="A0AAD7WFV2"/>
<dbReference type="SMART" id="SM00404">
    <property type="entry name" value="PTPc_motif"/>
    <property type="match status" value="1"/>
</dbReference>
<evidence type="ECO:0000259" key="7">
    <source>
        <dbReference type="PROSITE" id="PS50056"/>
    </source>
</evidence>
<protein>
    <recommendedName>
        <fullName evidence="1">protein-tyrosine-phosphatase</fullName>
        <ecNumber evidence="1">3.1.3.48</ecNumber>
    </recommendedName>
</protein>
<dbReference type="PROSITE" id="PS50055">
    <property type="entry name" value="TYR_PHOSPHATASE_PTP"/>
    <property type="match status" value="1"/>
</dbReference>
<dbReference type="PROSITE" id="PS00383">
    <property type="entry name" value="TYR_PHOSPHATASE_1"/>
    <property type="match status" value="1"/>
</dbReference>